<dbReference type="InterPro" id="IPR001522">
    <property type="entry name" value="FADS-1_CS"/>
</dbReference>
<dbReference type="EMBL" id="MDYN01000007">
    <property type="protein sequence ID" value="OQD86513.1"/>
    <property type="molecule type" value="Genomic_DNA"/>
</dbReference>
<keyword evidence="8 14" id="KW-1133">Transmembrane helix</keyword>
<keyword evidence="12 14" id="KW-0472">Membrane</keyword>
<dbReference type="GO" id="GO:0005789">
    <property type="term" value="C:endoplasmic reticulum membrane"/>
    <property type="evidence" value="ECO:0007669"/>
    <property type="project" value="TreeGrafter"/>
</dbReference>
<keyword evidence="7" id="KW-0276">Fatty acid metabolism</keyword>
<dbReference type="GO" id="GO:0020037">
    <property type="term" value="F:heme binding"/>
    <property type="evidence" value="ECO:0007669"/>
    <property type="project" value="UniProtKB-UniRule"/>
</dbReference>
<dbReference type="GO" id="GO:0004768">
    <property type="term" value="F:stearoyl-CoA 9-desaturase activity"/>
    <property type="evidence" value="ECO:0007669"/>
    <property type="project" value="TreeGrafter"/>
</dbReference>
<evidence type="ECO:0000256" key="6">
    <source>
        <dbReference type="ARBA" id="ARBA00022723"/>
    </source>
</evidence>
<reference evidence="17" key="1">
    <citation type="journal article" date="2017" name="Nat. Microbiol.">
        <title>Global analysis of biosynthetic gene clusters reveals vast potential of secondary metabolite production in Penicillium species.</title>
        <authorList>
            <person name="Nielsen J.C."/>
            <person name="Grijseels S."/>
            <person name="Prigent S."/>
            <person name="Ji B."/>
            <person name="Dainat J."/>
            <person name="Nielsen K.F."/>
            <person name="Frisvad J.C."/>
            <person name="Workman M."/>
            <person name="Nielsen J."/>
        </authorList>
    </citation>
    <scope>NUCLEOTIDE SEQUENCE [LARGE SCALE GENOMIC DNA]</scope>
    <source>
        <strain evidence="17">IBT 31811</strain>
    </source>
</reference>
<feature type="transmembrane region" description="Helical" evidence="14">
    <location>
        <begin position="124"/>
        <end position="145"/>
    </location>
</feature>
<evidence type="ECO:0000313" key="17">
    <source>
        <dbReference type="Proteomes" id="UP000191672"/>
    </source>
</evidence>
<evidence type="ECO:0000256" key="13">
    <source>
        <dbReference type="ARBA" id="ARBA00023160"/>
    </source>
</evidence>
<dbReference type="STRING" id="416450.A0A1V6QBA8"/>
<keyword evidence="9" id="KW-0560">Oxidoreductase</keyword>
<keyword evidence="4 14" id="KW-0349">Heme</keyword>
<name>A0A1V6QBA8_9EURO</name>
<dbReference type="InterPro" id="IPR005804">
    <property type="entry name" value="FA_desaturase_dom"/>
</dbReference>
<dbReference type="AlphaFoldDB" id="A0A1V6QBA8"/>
<evidence type="ECO:0000256" key="3">
    <source>
        <dbReference type="ARBA" id="ARBA00022516"/>
    </source>
</evidence>
<dbReference type="GO" id="GO:0006636">
    <property type="term" value="P:unsaturated fatty acid biosynthetic process"/>
    <property type="evidence" value="ECO:0007669"/>
    <property type="project" value="TreeGrafter"/>
</dbReference>
<dbReference type="PROSITE" id="PS00476">
    <property type="entry name" value="FATTY_ACID_DESATUR_1"/>
    <property type="match status" value="1"/>
</dbReference>
<evidence type="ECO:0000256" key="5">
    <source>
        <dbReference type="ARBA" id="ARBA00022692"/>
    </source>
</evidence>
<dbReference type="SMART" id="SM01117">
    <property type="entry name" value="Cyt-b5"/>
    <property type="match status" value="1"/>
</dbReference>
<comment type="caution">
    <text evidence="14">Lacks conserved residue(s) required for the propagation of feature annotation.</text>
</comment>
<keyword evidence="5 14" id="KW-0812">Transmembrane</keyword>
<evidence type="ECO:0000313" key="16">
    <source>
        <dbReference type="EMBL" id="OQD86513.1"/>
    </source>
</evidence>
<evidence type="ECO:0000256" key="4">
    <source>
        <dbReference type="ARBA" id="ARBA00022617"/>
    </source>
</evidence>
<comment type="similarity">
    <text evidence="14">Belongs to the cytochrome b5 family.</text>
</comment>
<keyword evidence="11" id="KW-0443">Lipid metabolism</keyword>
<evidence type="ECO:0000256" key="11">
    <source>
        <dbReference type="ARBA" id="ARBA00023098"/>
    </source>
</evidence>
<dbReference type="Pfam" id="PF00487">
    <property type="entry name" value="FA_desaturase"/>
    <property type="match status" value="1"/>
</dbReference>
<evidence type="ECO:0000256" key="12">
    <source>
        <dbReference type="ARBA" id="ARBA00023136"/>
    </source>
</evidence>
<keyword evidence="6 14" id="KW-0479">Metal-binding</keyword>
<comment type="caution">
    <text evidence="16">The sequence shown here is derived from an EMBL/GenBank/DDBJ whole genome shotgun (WGS) entry which is preliminary data.</text>
</comment>
<sequence length="365" mass="41345">MILKTHGEESLKVPHQYTWEYELKWYFQNVNWFYVMWFVGTPIPMAFAALYVPVQWKTALLAVTYGVGAAFGITVDTDQDPYNARRGLLFSHIGWMLGYNPENWGPVDTSDLKKDPVVVWQQRYYVLIAVTACLLLPTAVAYYGWNDWQGGLLYGGLIRVSCVSHSTFLVNSVSHATWAGKQPYTTKSTARNVPLLAILTLGEANHNYHHAFPSDYRNGIEWYEPDMSKWLIWALGKLGLASDLKFARPVEIELSRLRHENSRQHAQSPGYVNKTPQLPRIDWVKYISLANSGRCLVYIGGFVHDATEFMQDHPGGCHLVQQAIGTDATDAFYSGFHPHSPHAEAVLASLRVFRIDEVDDIQCSS</sequence>
<keyword evidence="13" id="KW-0275">Fatty acid biosynthesis</keyword>
<keyword evidence="10 14" id="KW-0408">Iron</keyword>
<evidence type="ECO:0000256" key="7">
    <source>
        <dbReference type="ARBA" id="ARBA00022832"/>
    </source>
</evidence>
<dbReference type="InterPro" id="IPR036400">
    <property type="entry name" value="Cyt_B5-like_heme/steroid_sf"/>
</dbReference>
<dbReference type="Gene3D" id="3.10.120.10">
    <property type="entry name" value="Cytochrome b5-like heme/steroid binding domain"/>
    <property type="match status" value="1"/>
</dbReference>
<evidence type="ECO:0000256" key="2">
    <source>
        <dbReference type="ARBA" id="ARBA00009295"/>
    </source>
</evidence>
<feature type="transmembrane region" description="Helical" evidence="14">
    <location>
        <begin position="32"/>
        <end position="52"/>
    </location>
</feature>
<feature type="domain" description="Cytochrome b5 heme-binding" evidence="15">
    <location>
        <begin position="297"/>
        <end position="359"/>
    </location>
</feature>
<keyword evidence="3" id="KW-0444">Lipid biosynthesis</keyword>
<dbReference type="Pfam" id="PF00173">
    <property type="entry name" value="Cyt-b5"/>
    <property type="match status" value="1"/>
</dbReference>
<evidence type="ECO:0000256" key="8">
    <source>
        <dbReference type="ARBA" id="ARBA00022989"/>
    </source>
</evidence>
<keyword evidence="17" id="KW-1185">Reference proteome</keyword>
<gene>
    <name evidence="16" type="ORF">PENANT_c007G07015</name>
</gene>
<dbReference type="Proteomes" id="UP000191672">
    <property type="component" value="Unassembled WGS sequence"/>
</dbReference>
<dbReference type="PANTHER" id="PTHR11351">
    <property type="entry name" value="ACYL-COA DESATURASE"/>
    <property type="match status" value="1"/>
</dbReference>
<evidence type="ECO:0000256" key="1">
    <source>
        <dbReference type="ARBA" id="ARBA00004141"/>
    </source>
</evidence>
<organism evidence="16 17">
    <name type="scientific">Penicillium antarcticum</name>
    <dbReference type="NCBI Taxonomy" id="416450"/>
    <lineage>
        <taxon>Eukaryota</taxon>
        <taxon>Fungi</taxon>
        <taxon>Dikarya</taxon>
        <taxon>Ascomycota</taxon>
        <taxon>Pezizomycotina</taxon>
        <taxon>Eurotiomycetes</taxon>
        <taxon>Eurotiomycetidae</taxon>
        <taxon>Eurotiales</taxon>
        <taxon>Aspergillaceae</taxon>
        <taxon>Penicillium</taxon>
    </lineage>
</organism>
<dbReference type="GO" id="GO:0005506">
    <property type="term" value="F:iron ion binding"/>
    <property type="evidence" value="ECO:0007669"/>
    <property type="project" value="TreeGrafter"/>
</dbReference>
<evidence type="ECO:0000259" key="15">
    <source>
        <dbReference type="PROSITE" id="PS50255"/>
    </source>
</evidence>
<evidence type="ECO:0000256" key="14">
    <source>
        <dbReference type="RuleBase" id="RU362121"/>
    </source>
</evidence>
<dbReference type="PROSITE" id="PS00191">
    <property type="entry name" value="CYTOCHROME_B5_1"/>
    <property type="match status" value="1"/>
</dbReference>
<evidence type="ECO:0000256" key="9">
    <source>
        <dbReference type="ARBA" id="ARBA00023002"/>
    </source>
</evidence>
<dbReference type="SUPFAM" id="SSF55856">
    <property type="entry name" value="Cytochrome b5-like heme/steroid binding domain"/>
    <property type="match status" value="1"/>
</dbReference>
<dbReference type="InterPro" id="IPR018506">
    <property type="entry name" value="Cyt_B5_heme-BS"/>
</dbReference>
<dbReference type="InterPro" id="IPR015876">
    <property type="entry name" value="Acyl-CoA_DS"/>
</dbReference>
<dbReference type="InterPro" id="IPR001199">
    <property type="entry name" value="Cyt_B5-like_heme/steroid-bd"/>
</dbReference>
<comment type="subcellular location">
    <subcellularLocation>
        <location evidence="1">Membrane</location>
        <topology evidence="1">Multi-pass membrane protein</topology>
    </subcellularLocation>
</comment>
<dbReference type="PROSITE" id="PS50255">
    <property type="entry name" value="CYTOCHROME_B5_2"/>
    <property type="match status" value="1"/>
</dbReference>
<comment type="similarity">
    <text evidence="2">Belongs to the fatty acid desaturase type 1 family.</text>
</comment>
<dbReference type="CDD" id="cd03505">
    <property type="entry name" value="Delta9-FADS-like"/>
    <property type="match status" value="1"/>
</dbReference>
<proteinExistence type="inferred from homology"/>
<dbReference type="PANTHER" id="PTHR11351:SF31">
    <property type="entry name" value="DESATURASE 1, ISOFORM A-RELATED"/>
    <property type="match status" value="1"/>
</dbReference>
<evidence type="ECO:0000256" key="10">
    <source>
        <dbReference type="ARBA" id="ARBA00023004"/>
    </source>
</evidence>
<protein>
    <recommendedName>
        <fullName evidence="15">Cytochrome b5 heme-binding domain-containing protein</fullName>
    </recommendedName>
</protein>
<dbReference type="PRINTS" id="PR00075">
    <property type="entry name" value="FACDDSATRASE"/>
</dbReference>
<accession>A0A1V6QBA8</accession>